<comment type="caution">
    <text evidence="2">The sequence shown here is derived from an EMBL/GenBank/DDBJ whole genome shotgun (WGS) entry which is preliminary data.</text>
</comment>
<dbReference type="Proteomes" id="UP000593571">
    <property type="component" value="Unassembled WGS sequence"/>
</dbReference>
<feature type="region of interest" description="Disordered" evidence="1">
    <location>
        <begin position="35"/>
        <end position="83"/>
    </location>
</feature>
<feature type="compositionally biased region" description="Basic and acidic residues" evidence="1">
    <location>
        <begin position="46"/>
        <end position="61"/>
    </location>
</feature>
<reference evidence="2 3" key="1">
    <citation type="journal article" date="2020" name="Nature">
        <title>Six reference-quality genomes reveal evolution of bat adaptations.</title>
        <authorList>
            <person name="Jebb D."/>
            <person name="Huang Z."/>
            <person name="Pippel M."/>
            <person name="Hughes G.M."/>
            <person name="Lavrichenko K."/>
            <person name="Devanna P."/>
            <person name="Winkler S."/>
            <person name="Jermiin L.S."/>
            <person name="Skirmuntt E.C."/>
            <person name="Katzourakis A."/>
            <person name="Burkitt-Gray L."/>
            <person name="Ray D.A."/>
            <person name="Sullivan K.A.M."/>
            <person name="Roscito J.G."/>
            <person name="Kirilenko B.M."/>
            <person name="Davalos L.M."/>
            <person name="Corthals A.P."/>
            <person name="Power M.L."/>
            <person name="Jones G."/>
            <person name="Ransome R.D."/>
            <person name="Dechmann D.K.N."/>
            <person name="Locatelli A.G."/>
            <person name="Puechmaille S.J."/>
            <person name="Fedrigo O."/>
            <person name="Jarvis E.D."/>
            <person name="Hiller M."/>
            <person name="Vernes S.C."/>
            <person name="Myers E.W."/>
            <person name="Teeling E.C."/>
        </authorList>
    </citation>
    <scope>NUCLEOTIDE SEQUENCE [LARGE SCALE GENOMIC DNA]</scope>
    <source>
        <strain evidence="2">MRouAeg1</strain>
        <tissue evidence="2">Muscle</tissue>
    </source>
</reference>
<dbReference type="AlphaFoldDB" id="A0A7J8DI52"/>
<protein>
    <submittedName>
        <fullName evidence="2">Uncharacterized protein</fullName>
    </submittedName>
</protein>
<accession>A0A7J8DI52</accession>
<sequence>MDFFQMERKRNRRICSASPPQSATYWVLRILTETGQGAPTPHHSRPHEGCWEKIRPLPERRRQSKQAAAGGHPPWGHLKSHLKSPSAARNSWRVWHCGVLAGKVLSQPLQASRGPCQHGDHQRPPR</sequence>
<proteinExistence type="predicted"/>
<dbReference type="EMBL" id="JACASE010000012">
    <property type="protein sequence ID" value="KAF6422867.1"/>
    <property type="molecule type" value="Genomic_DNA"/>
</dbReference>
<evidence type="ECO:0000313" key="2">
    <source>
        <dbReference type="EMBL" id="KAF6422867.1"/>
    </source>
</evidence>
<evidence type="ECO:0000313" key="3">
    <source>
        <dbReference type="Proteomes" id="UP000593571"/>
    </source>
</evidence>
<keyword evidence="3" id="KW-1185">Reference proteome</keyword>
<gene>
    <name evidence="2" type="ORF">HJG63_008656</name>
</gene>
<name>A0A7J8DI52_ROUAE</name>
<evidence type="ECO:0000256" key="1">
    <source>
        <dbReference type="SAM" id="MobiDB-lite"/>
    </source>
</evidence>
<organism evidence="2 3">
    <name type="scientific">Rousettus aegyptiacus</name>
    <name type="common">Egyptian fruit bat</name>
    <name type="synonym">Pteropus aegyptiacus</name>
    <dbReference type="NCBI Taxonomy" id="9407"/>
    <lineage>
        <taxon>Eukaryota</taxon>
        <taxon>Metazoa</taxon>
        <taxon>Chordata</taxon>
        <taxon>Craniata</taxon>
        <taxon>Vertebrata</taxon>
        <taxon>Euteleostomi</taxon>
        <taxon>Mammalia</taxon>
        <taxon>Eutheria</taxon>
        <taxon>Laurasiatheria</taxon>
        <taxon>Chiroptera</taxon>
        <taxon>Yinpterochiroptera</taxon>
        <taxon>Pteropodoidea</taxon>
        <taxon>Pteropodidae</taxon>
        <taxon>Rousettinae</taxon>
        <taxon>Rousettus</taxon>
    </lineage>
</organism>